<dbReference type="AlphaFoldDB" id="A0A1K1QJ23"/>
<dbReference type="RefSeq" id="WP_072304322.1">
    <property type="nucleotide sequence ID" value="NZ_FPIY01000004.1"/>
</dbReference>
<proteinExistence type="predicted"/>
<feature type="chain" id="PRO_5009667161" description="MetA-pathway of phenol degradation" evidence="1">
    <location>
        <begin position="19"/>
        <end position="326"/>
    </location>
</feature>
<protein>
    <recommendedName>
        <fullName evidence="4">MetA-pathway of phenol degradation</fullName>
    </recommendedName>
</protein>
<evidence type="ECO:0000313" key="2">
    <source>
        <dbReference type="EMBL" id="SFW59951.1"/>
    </source>
</evidence>
<sequence length="326" mass="35818">MKNLIIIGCLFGLCNAFAMHKTESNDSLQTTVTTAKHYVFDDFCDTCGCSGNGGSMGFGTGLDTNFAGVRYISQSYKSRDGIFNDSPWIDENFNTLQTWGRVPVSKRFLINAIVPYHFHNREFADKSTQDISGLGDITVLGFYKILAKQDSIMVVGPQHSLQVGGGVKIPTGSFDRANNTGSVNTSFQLGTGSWDYITAVNYGLSHNNWGVSAMLNYTFKSKNSKDYQFGNQLNYGVNTYKTYYITDAFALTPVVGVGGENYSKDESYSLTVLNTGGDVFFGKVGLEASYNKYSLGVTSMLPIQQNLNAGKVEVKNRFSLYLNINI</sequence>
<organism evidence="2 3">
    <name type="scientific">Cellulophaga fucicola</name>
    <dbReference type="NCBI Taxonomy" id="76595"/>
    <lineage>
        <taxon>Bacteria</taxon>
        <taxon>Pseudomonadati</taxon>
        <taxon>Bacteroidota</taxon>
        <taxon>Flavobacteriia</taxon>
        <taxon>Flavobacteriales</taxon>
        <taxon>Flavobacteriaceae</taxon>
        <taxon>Cellulophaga</taxon>
    </lineage>
</organism>
<keyword evidence="3" id="KW-1185">Reference proteome</keyword>
<dbReference type="OrthoDB" id="1405967at2"/>
<dbReference type="EMBL" id="FPIY01000004">
    <property type="protein sequence ID" value="SFW59951.1"/>
    <property type="molecule type" value="Genomic_DNA"/>
</dbReference>
<feature type="signal peptide" evidence="1">
    <location>
        <begin position="1"/>
        <end position="18"/>
    </location>
</feature>
<evidence type="ECO:0008006" key="4">
    <source>
        <dbReference type="Google" id="ProtNLM"/>
    </source>
</evidence>
<reference evidence="3" key="1">
    <citation type="submission" date="2016-11" db="EMBL/GenBank/DDBJ databases">
        <authorList>
            <person name="Varghese N."/>
            <person name="Submissions S."/>
        </authorList>
    </citation>
    <scope>NUCLEOTIDE SEQUENCE [LARGE SCALE GENOMIC DNA]</scope>
    <source>
        <strain evidence="3">DSM 24786</strain>
    </source>
</reference>
<dbReference type="Proteomes" id="UP000183257">
    <property type="component" value="Unassembled WGS sequence"/>
</dbReference>
<evidence type="ECO:0000256" key="1">
    <source>
        <dbReference type="SAM" id="SignalP"/>
    </source>
</evidence>
<dbReference type="STRING" id="76595.SAMN05660313_02691"/>
<evidence type="ECO:0000313" key="3">
    <source>
        <dbReference type="Proteomes" id="UP000183257"/>
    </source>
</evidence>
<accession>A0A1K1QJ23</accession>
<keyword evidence="1" id="KW-0732">Signal</keyword>
<gene>
    <name evidence="2" type="ORF">SAMN05660313_02691</name>
</gene>
<name>A0A1K1QJ23_9FLAO</name>